<dbReference type="Pfam" id="PF05711">
    <property type="entry name" value="TylF"/>
    <property type="match status" value="1"/>
</dbReference>
<evidence type="ECO:0000313" key="2">
    <source>
        <dbReference type="Proteomes" id="UP000781958"/>
    </source>
</evidence>
<dbReference type="SUPFAM" id="SSF53335">
    <property type="entry name" value="S-adenosyl-L-methionine-dependent methyltransferases"/>
    <property type="match status" value="1"/>
</dbReference>
<reference evidence="1 2" key="1">
    <citation type="submission" date="2021-03" db="EMBL/GenBank/DDBJ databases">
        <title>Genomic Encyclopedia of Type Strains, Phase III (KMG-III): the genomes of soil and plant-associated and newly described type strains.</title>
        <authorList>
            <person name="Whitman W."/>
        </authorList>
    </citation>
    <scope>NUCLEOTIDE SEQUENCE [LARGE SCALE GENOMIC DNA]</scope>
    <source>
        <strain evidence="1 2">IMMIB AFH-6</strain>
    </source>
</reference>
<dbReference type="InterPro" id="IPR029063">
    <property type="entry name" value="SAM-dependent_MTases_sf"/>
</dbReference>
<dbReference type="InterPro" id="IPR008884">
    <property type="entry name" value="TylF_MeTrfase"/>
</dbReference>
<name>A0ABS4SPA4_9PROT</name>
<dbReference type="Gene3D" id="3.40.50.150">
    <property type="entry name" value="Vaccinia Virus protein VP39"/>
    <property type="match status" value="1"/>
</dbReference>
<organism evidence="1 2">
    <name type="scientific">Azospirillum rugosum</name>
    <dbReference type="NCBI Taxonomy" id="416170"/>
    <lineage>
        <taxon>Bacteria</taxon>
        <taxon>Pseudomonadati</taxon>
        <taxon>Pseudomonadota</taxon>
        <taxon>Alphaproteobacteria</taxon>
        <taxon>Rhodospirillales</taxon>
        <taxon>Azospirillaceae</taxon>
        <taxon>Azospirillum</taxon>
    </lineage>
</organism>
<dbReference type="RefSeq" id="WP_209768558.1">
    <property type="nucleotide sequence ID" value="NZ_JAGINP010000015.1"/>
</dbReference>
<keyword evidence="2" id="KW-1185">Reference proteome</keyword>
<dbReference type="Proteomes" id="UP000781958">
    <property type="component" value="Unassembled WGS sequence"/>
</dbReference>
<evidence type="ECO:0000313" key="1">
    <source>
        <dbReference type="EMBL" id="MBP2294384.1"/>
    </source>
</evidence>
<accession>A0ABS4SPA4</accession>
<evidence type="ECO:0008006" key="3">
    <source>
        <dbReference type="Google" id="ProtNLM"/>
    </source>
</evidence>
<protein>
    <recommendedName>
        <fullName evidence="3">Macrocin O-methyltransferase</fullName>
    </recommendedName>
</protein>
<dbReference type="PANTHER" id="PTHR40036">
    <property type="entry name" value="MACROCIN O-METHYLTRANSFERASE"/>
    <property type="match status" value="1"/>
</dbReference>
<proteinExistence type="predicted"/>
<gene>
    <name evidence="1" type="ORF">J2851_004173</name>
</gene>
<sequence>MMDESRSLYLDLMVRCLVGAIYEDPSHDPWSEPTFAPERRRGGLDWPLKAHSMIGELRMNNVRTAVEHVLKHGVPGDLIETGVWRGGTTIFMRAILKAYGVTDRLVWAADSFEGLPPPDPEHYPVDEGDVHSTFSELAVSLDEVKSNFSKYGLLDDQVRFLKGWFKDTLPGAPIERLAVLRLDGDMYQSTIETFEALYDKVSPGGVIIVDDYGAVAACKQAVHDFRAARGIEDSIKDIDGIGVYWIRSA</sequence>
<comment type="caution">
    <text evidence="1">The sequence shown here is derived from an EMBL/GenBank/DDBJ whole genome shotgun (WGS) entry which is preliminary data.</text>
</comment>
<dbReference type="PANTHER" id="PTHR40036:SF1">
    <property type="entry name" value="MACROCIN O-METHYLTRANSFERASE"/>
    <property type="match status" value="1"/>
</dbReference>
<dbReference type="EMBL" id="JAGINP010000015">
    <property type="protein sequence ID" value="MBP2294384.1"/>
    <property type="molecule type" value="Genomic_DNA"/>
</dbReference>